<protein>
    <submittedName>
        <fullName evidence="1">Uncharacterized protein</fullName>
    </submittedName>
</protein>
<sequence length="41" mass="4514">MLDSPSKLQPESNINNALMLIIAERLAKLAMINLTYSLVLA</sequence>
<gene>
    <name evidence="1" type="ORF">PISS_a2579</name>
</gene>
<keyword evidence="2" id="KW-1185">Reference proteome</keyword>
<organism evidence="1 2">
    <name type="scientific">Pseudoalteromonas issachenkonii</name>
    <dbReference type="NCBI Taxonomy" id="152297"/>
    <lineage>
        <taxon>Bacteria</taxon>
        <taxon>Pseudomonadati</taxon>
        <taxon>Pseudomonadota</taxon>
        <taxon>Gammaproteobacteria</taxon>
        <taxon>Alteromonadales</taxon>
        <taxon>Pseudoalteromonadaceae</taxon>
        <taxon>Pseudoalteromonas</taxon>
    </lineage>
</organism>
<dbReference type="Proteomes" id="UP000217258">
    <property type="component" value="Chromosome I"/>
</dbReference>
<evidence type="ECO:0000313" key="1">
    <source>
        <dbReference type="EMBL" id="ATC91379.1"/>
    </source>
</evidence>
<proteinExistence type="predicted"/>
<name>A0ABM6N515_9GAMM</name>
<dbReference type="EMBL" id="CP011030">
    <property type="protein sequence ID" value="ATC91379.1"/>
    <property type="molecule type" value="Genomic_DNA"/>
</dbReference>
<accession>A0ABM6N515</accession>
<evidence type="ECO:0000313" key="2">
    <source>
        <dbReference type="Proteomes" id="UP000217258"/>
    </source>
</evidence>
<reference evidence="1 2" key="1">
    <citation type="submission" date="2015-06" db="EMBL/GenBank/DDBJ databases">
        <authorList>
            <person name="Xie B.-B."/>
            <person name="Rong J.-C."/>
            <person name="Qin Q.-L."/>
            <person name="Zhang Y.-Z."/>
        </authorList>
    </citation>
    <scope>NUCLEOTIDE SEQUENCE [LARGE SCALE GENOMIC DNA]</scope>
    <source>
        <strain evidence="1 2">KMM 3549</strain>
    </source>
</reference>